<accession>G2RDJ7</accession>
<dbReference type="EMBL" id="CP003013">
    <property type="protein sequence ID" value="AEO69979.1"/>
    <property type="molecule type" value="Genomic_DNA"/>
</dbReference>
<evidence type="ECO:0000313" key="1">
    <source>
        <dbReference type="EMBL" id="AEO69979.1"/>
    </source>
</evidence>
<dbReference type="GeneID" id="11519247"/>
<dbReference type="KEGG" id="ttt:THITE_2056835"/>
<dbReference type="STRING" id="578455.G2RDJ7"/>
<proteinExistence type="predicted"/>
<reference evidence="1 2" key="1">
    <citation type="journal article" date="2011" name="Nat. Biotechnol.">
        <title>Comparative genomic analysis of the thermophilic biomass-degrading fungi Myceliophthora thermophila and Thielavia terrestris.</title>
        <authorList>
            <person name="Berka R.M."/>
            <person name="Grigoriev I.V."/>
            <person name="Otillar R."/>
            <person name="Salamov A."/>
            <person name="Grimwood J."/>
            <person name="Reid I."/>
            <person name="Ishmael N."/>
            <person name="John T."/>
            <person name="Darmond C."/>
            <person name="Moisan M.-C."/>
            <person name="Henrissat B."/>
            <person name="Coutinho P.M."/>
            <person name="Lombard V."/>
            <person name="Natvig D.O."/>
            <person name="Lindquist E."/>
            <person name="Schmutz J."/>
            <person name="Lucas S."/>
            <person name="Harris P."/>
            <person name="Powlowski J."/>
            <person name="Bellemare A."/>
            <person name="Taylor D."/>
            <person name="Butler G."/>
            <person name="de Vries R.P."/>
            <person name="Allijn I.E."/>
            <person name="van den Brink J."/>
            <person name="Ushinsky S."/>
            <person name="Storms R."/>
            <person name="Powell A.J."/>
            <person name="Paulsen I.T."/>
            <person name="Elbourne L.D.H."/>
            <person name="Baker S.E."/>
            <person name="Magnuson J."/>
            <person name="LaBoissiere S."/>
            <person name="Clutterbuck A.J."/>
            <person name="Martinez D."/>
            <person name="Wogulis M."/>
            <person name="de Leon A.L."/>
            <person name="Rey M.W."/>
            <person name="Tsang A."/>
        </authorList>
    </citation>
    <scope>NUCLEOTIDE SEQUENCE [LARGE SCALE GENOMIC DNA]</scope>
    <source>
        <strain evidence="2">ATCC 38088 / NRRL 8126</strain>
    </source>
</reference>
<dbReference type="Proteomes" id="UP000008181">
    <property type="component" value="Chromosome 5"/>
</dbReference>
<sequence length="67" mass="8381">TIILENRYPIYRHRDTRQIVTYKVNSYKVMLYNPYLSYKYTAYINIEICTSMKSIKYIYKYIYKRTN</sequence>
<keyword evidence="2" id="KW-1185">Reference proteome</keyword>
<dbReference type="RefSeq" id="XP_003656315.1">
    <property type="nucleotide sequence ID" value="XM_003656267.1"/>
</dbReference>
<evidence type="ECO:0000313" key="2">
    <source>
        <dbReference type="Proteomes" id="UP000008181"/>
    </source>
</evidence>
<protein>
    <submittedName>
        <fullName evidence="1">Uncharacterized protein</fullName>
    </submittedName>
</protein>
<gene>
    <name evidence="1" type="ORF">THITE_2056835</name>
</gene>
<name>G2RDJ7_THETT</name>
<feature type="non-terminal residue" evidence="1">
    <location>
        <position position="1"/>
    </location>
</feature>
<organism evidence="1 2">
    <name type="scientific">Thermothielavioides terrestris (strain ATCC 38088 / NRRL 8126)</name>
    <name type="common">Thielavia terrestris</name>
    <dbReference type="NCBI Taxonomy" id="578455"/>
    <lineage>
        <taxon>Eukaryota</taxon>
        <taxon>Fungi</taxon>
        <taxon>Dikarya</taxon>
        <taxon>Ascomycota</taxon>
        <taxon>Pezizomycotina</taxon>
        <taxon>Sordariomycetes</taxon>
        <taxon>Sordariomycetidae</taxon>
        <taxon>Sordariales</taxon>
        <taxon>Chaetomiaceae</taxon>
        <taxon>Thermothielavioides</taxon>
        <taxon>Thermothielavioides terrestris</taxon>
    </lineage>
</organism>
<dbReference type="AlphaFoldDB" id="G2RDJ7"/>
<dbReference type="OrthoDB" id="4360910at2759"/>
<dbReference type="HOGENOM" id="CLU_2819739_0_0_1"/>